<keyword evidence="1" id="KW-0812">Transmembrane</keyword>
<dbReference type="PANTHER" id="PTHR35718:SF1">
    <property type="entry name" value="EXPRESSED PROTEIN"/>
    <property type="match status" value="1"/>
</dbReference>
<feature type="signal peptide" evidence="2">
    <location>
        <begin position="1"/>
        <end position="32"/>
    </location>
</feature>
<evidence type="ECO:0000313" key="3">
    <source>
        <dbReference type="EMBL" id="KAF5447188.1"/>
    </source>
</evidence>
<dbReference type="PANTHER" id="PTHR35718">
    <property type="entry name" value="EXPRESSED PROTEIN"/>
    <property type="match status" value="1"/>
</dbReference>
<evidence type="ECO:0000313" key="4">
    <source>
        <dbReference type="Proteomes" id="UP000619265"/>
    </source>
</evidence>
<feature type="non-terminal residue" evidence="3">
    <location>
        <position position="1"/>
    </location>
</feature>
<keyword evidence="1" id="KW-1133">Transmembrane helix</keyword>
<organism evidence="3 4">
    <name type="scientific">Juglans regia</name>
    <name type="common">English walnut</name>
    <dbReference type="NCBI Taxonomy" id="51240"/>
    <lineage>
        <taxon>Eukaryota</taxon>
        <taxon>Viridiplantae</taxon>
        <taxon>Streptophyta</taxon>
        <taxon>Embryophyta</taxon>
        <taxon>Tracheophyta</taxon>
        <taxon>Spermatophyta</taxon>
        <taxon>Magnoliopsida</taxon>
        <taxon>eudicotyledons</taxon>
        <taxon>Gunneridae</taxon>
        <taxon>Pentapetalae</taxon>
        <taxon>rosids</taxon>
        <taxon>fabids</taxon>
        <taxon>Fagales</taxon>
        <taxon>Juglandaceae</taxon>
        <taxon>Juglans</taxon>
    </lineage>
</organism>
<evidence type="ECO:0000256" key="2">
    <source>
        <dbReference type="SAM" id="SignalP"/>
    </source>
</evidence>
<comment type="caution">
    <text evidence="3">The sequence shown here is derived from an EMBL/GenBank/DDBJ whole genome shotgun (WGS) entry which is preliminary data.</text>
</comment>
<dbReference type="AlphaFoldDB" id="A0A833WFH2"/>
<feature type="chain" id="PRO_5032777770" evidence="2">
    <location>
        <begin position="33"/>
        <end position="147"/>
    </location>
</feature>
<reference evidence="3" key="1">
    <citation type="submission" date="2015-10" db="EMBL/GenBank/DDBJ databases">
        <authorList>
            <person name="Martinez-Garcia P.J."/>
            <person name="Crepeau M.W."/>
            <person name="Puiu D."/>
            <person name="Gonzalez-Ibeas D."/>
            <person name="Whalen J."/>
            <person name="Stevens K."/>
            <person name="Paul R."/>
            <person name="Butterfield T."/>
            <person name="Britton M."/>
            <person name="Reagan R."/>
            <person name="Chakraborty S."/>
            <person name="Walawage S.L."/>
            <person name="Vasquez-Gross H.A."/>
            <person name="Cardeno C."/>
            <person name="Famula R."/>
            <person name="Pratt K."/>
            <person name="Kuruganti S."/>
            <person name="Aradhya M.K."/>
            <person name="Leslie C.A."/>
            <person name="Dandekar A.M."/>
            <person name="Salzberg S.L."/>
            <person name="Wegrzyn J.L."/>
            <person name="Langley C.H."/>
            <person name="Neale D.B."/>
        </authorList>
    </citation>
    <scope>NUCLEOTIDE SEQUENCE</scope>
    <source>
        <tissue evidence="3">Leaves</tissue>
    </source>
</reference>
<evidence type="ECO:0000256" key="1">
    <source>
        <dbReference type="SAM" id="Phobius"/>
    </source>
</evidence>
<name>A0A833WFH2_JUGRE</name>
<accession>A0A833WFH2</accession>
<keyword evidence="2" id="KW-0732">Signal</keyword>
<dbReference type="EMBL" id="LIHL02000014">
    <property type="protein sequence ID" value="KAF5447188.1"/>
    <property type="molecule type" value="Genomic_DNA"/>
</dbReference>
<gene>
    <name evidence="3" type="ORF">F2P56_032757</name>
</gene>
<proteinExistence type="predicted"/>
<dbReference type="Proteomes" id="UP000619265">
    <property type="component" value="Unassembled WGS sequence"/>
</dbReference>
<keyword evidence="1" id="KW-0472">Membrane</keyword>
<protein>
    <submittedName>
        <fullName evidence="3">Uncharacterized protein</fullName>
    </submittedName>
</protein>
<reference evidence="3" key="2">
    <citation type="submission" date="2020-03" db="EMBL/GenBank/DDBJ databases">
        <title>Walnut 2.0.</title>
        <authorList>
            <person name="Marrano A."/>
            <person name="Britton M."/>
            <person name="Zimin A.V."/>
            <person name="Zaini P.A."/>
            <person name="Workman R."/>
            <person name="Puiu D."/>
            <person name="Bianco L."/>
            <person name="Allen B.J."/>
            <person name="Troggio M."/>
            <person name="Leslie C.A."/>
            <person name="Timp W."/>
            <person name="Dendekar A."/>
            <person name="Salzberg S.L."/>
            <person name="Neale D.B."/>
        </authorList>
    </citation>
    <scope>NUCLEOTIDE SEQUENCE</scope>
    <source>
        <tissue evidence="3">Leaves</tissue>
    </source>
</reference>
<dbReference type="Gramene" id="Jr14_13680_p1">
    <property type="protein sequence ID" value="cds.Jr14_13680_p1"/>
    <property type="gene ID" value="Jr14_13680"/>
</dbReference>
<sequence>QKYTNFKEPQNMSPMVSFLLFTFLTILSIARAQDRAPHGVANENPIAFPPSAYDFFHPNTQNPNTKEPCYLSDCSPLPMAAQVVEATPAHESRASTSQHGRSRVGAGGIAGIVFGFVFAVLLAMGAYYVVITRRANTSRTNSVQPDA</sequence>
<feature type="transmembrane region" description="Helical" evidence="1">
    <location>
        <begin position="109"/>
        <end position="130"/>
    </location>
</feature>